<sequence>MEARREELRYPGGPRPRSLPNLVDNHALCTPRMFLPPVEPRWRTMLPSRSPRPQCPYRPLGSPLALFWSCSDYALTHCLLSCDSSNRRPPVMCAISANTLPPPDPAARN</sequence>
<reference evidence="1" key="1">
    <citation type="journal article" date="2018" name="Genome Biol. Evol.">
        <title>Genomics and development of Lentinus tigrinus, a white-rot wood-decaying mushroom with dimorphic fruiting bodies.</title>
        <authorList>
            <person name="Wu B."/>
            <person name="Xu Z."/>
            <person name="Knudson A."/>
            <person name="Carlson A."/>
            <person name="Chen N."/>
            <person name="Kovaka S."/>
            <person name="LaButti K."/>
            <person name="Lipzen A."/>
            <person name="Pennachio C."/>
            <person name="Riley R."/>
            <person name="Schakwitz W."/>
            <person name="Umezawa K."/>
            <person name="Ohm R.A."/>
            <person name="Grigoriev I.V."/>
            <person name="Nagy L.G."/>
            <person name="Gibbons J."/>
            <person name="Hibbett D."/>
        </authorList>
    </citation>
    <scope>NUCLEOTIDE SEQUENCE [LARGE SCALE GENOMIC DNA]</scope>
    <source>
        <strain evidence="1">ALCF2SS1-6</strain>
    </source>
</reference>
<gene>
    <name evidence="1" type="ORF">L227DRAFT_249095</name>
</gene>
<dbReference type="EMBL" id="ML122286">
    <property type="protein sequence ID" value="RPD56675.1"/>
    <property type="molecule type" value="Genomic_DNA"/>
</dbReference>
<dbReference type="Proteomes" id="UP000313359">
    <property type="component" value="Unassembled WGS sequence"/>
</dbReference>
<dbReference type="AlphaFoldDB" id="A0A5C2RZZ2"/>
<proteinExistence type="predicted"/>
<keyword evidence="2" id="KW-1185">Reference proteome</keyword>
<accession>A0A5C2RZZ2</accession>
<protein>
    <submittedName>
        <fullName evidence="1">Uncharacterized protein</fullName>
    </submittedName>
</protein>
<name>A0A5C2RZZ2_9APHY</name>
<organism evidence="1 2">
    <name type="scientific">Lentinus tigrinus ALCF2SS1-6</name>
    <dbReference type="NCBI Taxonomy" id="1328759"/>
    <lineage>
        <taxon>Eukaryota</taxon>
        <taxon>Fungi</taxon>
        <taxon>Dikarya</taxon>
        <taxon>Basidiomycota</taxon>
        <taxon>Agaricomycotina</taxon>
        <taxon>Agaricomycetes</taxon>
        <taxon>Polyporales</taxon>
        <taxon>Polyporaceae</taxon>
        <taxon>Lentinus</taxon>
    </lineage>
</organism>
<evidence type="ECO:0000313" key="2">
    <source>
        <dbReference type="Proteomes" id="UP000313359"/>
    </source>
</evidence>
<evidence type="ECO:0000313" key="1">
    <source>
        <dbReference type="EMBL" id="RPD56675.1"/>
    </source>
</evidence>